<protein>
    <submittedName>
        <fullName evidence="2">Serine/threonine protein phosphatase</fullName>
    </submittedName>
</protein>
<gene>
    <name evidence="2" type="ORF">PSRA_0547</name>
</gene>
<dbReference type="InterPro" id="IPR029052">
    <property type="entry name" value="Metallo-depent_PP-like"/>
</dbReference>
<dbReference type="Proteomes" id="UP000216725">
    <property type="component" value="Unassembled WGS sequence"/>
</dbReference>
<reference evidence="2 3" key="1">
    <citation type="journal article" date="2017" name="BMC Genomics">
        <title>Comparative genomic and phylogenomic analyses of the Bifidobacteriaceae family.</title>
        <authorList>
            <person name="Lugli G.A."/>
            <person name="Milani C."/>
            <person name="Turroni F."/>
            <person name="Duranti S."/>
            <person name="Mancabelli L."/>
            <person name="Mangifesta M."/>
            <person name="Ferrario C."/>
            <person name="Modesto M."/>
            <person name="Mattarelli P."/>
            <person name="Jiri K."/>
            <person name="van Sinderen D."/>
            <person name="Ventura M."/>
        </authorList>
    </citation>
    <scope>NUCLEOTIDE SEQUENCE [LARGE SCALE GENOMIC DNA]</scope>
    <source>
        <strain evidence="2 3">DSM 24742</strain>
    </source>
</reference>
<proteinExistence type="predicted"/>
<feature type="compositionally biased region" description="Polar residues" evidence="1">
    <location>
        <begin position="137"/>
        <end position="146"/>
    </location>
</feature>
<name>A0A261EZV3_9BIFI</name>
<feature type="region of interest" description="Disordered" evidence="1">
    <location>
        <begin position="134"/>
        <end position="167"/>
    </location>
</feature>
<evidence type="ECO:0000256" key="1">
    <source>
        <dbReference type="SAM" id="MobiDB-lite"/>
    </source>
</evidence>
<dbReference type="PANTHER" id="PTHR32440">
    <property type="entry name" value="PHOSPHATASE DCR2-RELATED-RELATED"/>
    <property type="match status" value="1"/>
</dbReference>
<dbReference type="EMBL" id="MWWR01000004">
    <property type="protein sequence ID" value="OZG52358.1"/>
    <property type="molecule type" value="Genomic_DNA"/>
</dbReference>
<dbReference type="AlphaFoldDB" id="A0A261EZV3"/>
<comment type="caution">
    <text evidence="2">The sequence shown here is derived from an EMBL/GenBank/DDBJ whole genome shotgun (WGS) entry which is preliminary data.</text>
</comment>
<evidence type="ECO:0000313" key="3">
    <source>
        <dbReference type="Proteomes" id="UP000216725"/>
    </source>
</evidence>
<dbReference type="SUPFAM" id="SSF56300">
    <property type="entry name" value="Metallo-dependent phosphatases"/>
    <property type="match status" value="1"/>
</dbReference>
<accession>A0A261EZV3</accession>
<dbReference type="GO" id="GO:0005737">
    <property type="term" value="C:cytoplasm"/>
    <property type="evidence" value="ECO:0007669"/>
    <property type="project" value="TreeGrafter"/>
</dbReference>
<keyword evidence="3" id="KW-1185">Reference proteome</keyword>
<dbReference type="GO" id="GO:0016788">
    <property type="term" value="F:hydrolase activity, acting on ester bonds"/>
    <property type="evidence" value="ECO:0007669"/>
    <property type="project" value="TreeGrafter"/>
</dbReference>
<sequence length="510" mass="54808">MLGGMGSLDDSHIVATAAAAASNAAVSKATASNAARPLSVSARLGRLQFHNSGKFRILQLSDIQDGPTVSSDTIRLIAAACDAARPDLVVLTGDQIAGYHSAYHATYRKRRWNTALDSIIGVGRQAANFLGDAMQGFPQTPQISESSQRRQEELDERANSASDPDDAQRLAHERALAGTRDLVRQSIRQFMQPIVERGIPFAVTYGNHDFQCGIDNCEFDAIFRELPGCLNPETTGAEPQRAMHMPGSGMPGQVAYAAEPGTFALPVSDVGHTRTVFGIVLLDSGDYARGGGYGSPSATGLDFLRTVPRLMDGAKSIVFQHIPLPQFYDLLRVVPSTTAYAVQGYRTYDSQTYLLDETKTLPGSFLGEGISCPDADSGEFQVMKDSDGYFALFAGHDHRNGFVGVDDGIMLGATPTCGFGAYGPDPKMRSARLFEFDIRHPYAPRTQLLQFGDLVGKPSSRKAYTFAMSHVPTNAGDTWNLLRRPKVFGSVLAVAVGLVAGKLFGGGKEK</sequence>
<evidence type="ECO:0000313" key="2">
    <source>
        <dbReference type="EMBL" id="OZG52358.1"/>
    </source>
</evidence>
<feature type="compositionally biased region" description="Basic and acidic residues" evidence="1">
    <location>
        <begin position="147"/>
        <end position="158"/>
    </location>
</feature>
<organism evidence="2 3">
    <name type="scientific">Pseudoscardovia radai</name>
    <dbReference type="NCBI Taxonomy" id="987066"/>
    <lineage>
        <taxon>Bacteria</taxon>
        <taxon>Bacillati</taxon>
        <taxon>Actinomycetota</taxon>
        <taxon>Actinomycetes</taxon>
        <taxon>Bifidobacteriales</taxon>
        <taxon>Bifidobacteriaceae</taxon>
        <taxon>Pseudoscardovia</taxon>
    </lineage>
</organism>